<sequence length="187" mass="21147">MSAERHQAANTIRHIFDRTAEEGWKPESVTGASDTEIDAWAAGQGTSRIPEALREAMRLIGVRHGYWQPGTSLGVRSITQQTKRHALATLSQLSDPFVDANGLLVIAEHQAYEYQVIDGGDPIEADPPVWCIVEQESVEKRWNSVTEWFDAIRPRVADYRARANLRLRRGKPLPASWSENFRIERLT</sequence>
<protein>
    <recommendedName>
        <fullName evidence="3">SMI1/KNR4 family protein</fullName>
    </recommendedName>
</protein>
<comment type="caution">
    <text evidence="1">The sequence shown here is derived from an EMBL/GenBank/DDBJ whole genome shotgun (WGS) entry which is preliminary data.</text>
</comment>
<evidence type="ECO:0008006" key="3">
    <source>
        <dbReference type="Google" id="ProtNLM"/>
    </source>
</evidence>
<dbReference type="OrthoDB" id="4556358at2"/>
<proteinExistence type="predicted"/>
<name>A0A5R8PAZ5_9NOCA</name>
<reference evidence="1 2" key="1">
    <citation type="submission" date="2019-05" db="EMBL/GenBank/DDBJ databases">
        <title>Genomes sequences of two Nocardia cyriacigeorgica environmental isolates, type strains Nocardia asteroides ATCC 19247 and Nocardia cyriacigeorgica DSM 44484.</title>
        <authorList>
            <person name="Vautrin F."/>
            <person name="Bergeron E."/>
            <person name="Dubost A."/>
            <person name="Abrouk D."/>
            <person name="Rodriguez Nava V."/>
            <person name="Pujic P."/>
        </authorList>
    </citation>
    <scope>NUCLEOTIDE SEQUENCE [LARGE SCALE GENOMIC DNA]</scope>
    <source>
        <strain evidence="1 2">EML 1456</strain>
    </source>
</reference>
<gene>
    <name evidence="1" type="ORF">FEK35_18125</name>
</gene>
<accession>A0A5R8PAZ5</accession>
<evidence type="ECO:0000313" key="2">
    <source>
        <dbReference type="Proteomes" id="UP000308349"/>
    </source>
</evidence>
<dbReference type="EMBL" id="VBUU01000019">
    <property type="protein sequence ID" value="TLG06285.1"/>
    <property type="molecule type" value="Genomic_DNA"/>
</dbReference>
<dbReference type="AlphaFoldDB" id="A0A5R8PAZ5"/>
<dbReference type="Proteomes" id="UP000308349">
    <property type="component" value="Unassembled WGS sequence"/>
</dbReference>
<dbReference type="RefSeq" id="WP_138457158.1">
    <property type="nucleotide sequence ID" value="NZ_VBUU01000019.1"/>
</dbReference>
<evidence type="ECO:0000313" key="1">
    <source>
        <dbReference type="EMBL" id="TLG06285.1"/>
    </source>
</evidence>
<organism evidence="1 2">
    <name type="scientific">Nocardia cyriacigeorgica</name>
    <dbReference type="NCBI Taxonomy" id="135487"/>
    <lineage>
        <taxon>Bacteria</taxon>
        <taxon>Bacillati</taxon>
        <taxon>Actinomycetota</taxon>
        <taxon>Actinomycetes</taxon>
        <taxon>Mycobacteriales</taxon>
        <taxon>Nocardiaceae</taxon>
        <taxon>Nocardia</taxon>
    </lineage>
</organism>